<dbReference type="Proteomes" id="UP000249061">
    <property type="component" value="Unassembled WGS sequence"/>
</dbReference>
<comment type="caution">
    <text evidence="2">The sequence shown here is derived from an EMBL/GenBank/DDBJ whole genome shotgun (WGS) entry which is preliminary data.</text>
</comment>
<dbReference type="EMBL" id="QFQP01000072">
    <property type="protein sequence ID" value="PZR03780.1"/>
    <property type="molecule type" value="Genomic_DNA"/>
</dbReference>
<evidence type="ECO:0000256" key="1">
    <source>
        <dbReference type="SAM" id="Phobius"/>
    </source>
</evidence>
<feature type="transmembrane region" description="Helical" evidence="1">
    <location>
        <begin position="6"/>
        <end position="24"/>
    </location>
</feature>
<protein>
    <recommendedName>
        <fullName evidence="4">DUF3137 domain-containing protein</fullName>
    </recommendedName>
</protein>
<name>A0A2W5SML9_9BACT</name>
<organism evidence="2 3">
    <name type="scientific">Archangium gephyra</name>
    <dbReference type="NCBI Taxonomy" id="48"/>
    <lineage>
        <taxon>Bacteria</taxon>
        <taxon>Pseudomonadati</taxon>
        <taxon>Myxococcota</taxon>
        <taxon>Myxococcia</taxon>
        <taxon>Myxococcales</taxon>
        <taxon>Cystobacterineae</taxon>
        <taxon>Archangiaceae</taxon>
        <taxon>Archangium</taxon>
    </lineage>
</organism>
<reference evidence="2 3" key="1">
    <citation type="submission" date="2017-08" db="EMBL/GenBank/DDBJ databases">
        <title>Infants hospitalized years apart are colonized by the same room-sourced microbial strains.</title>
        <authorList>
            <person name="Brooks B."/>
            <person name="Olm M.R."/>
            <person name="Firek B.A."/>
            <person name="Baker R."/>
            <person name="Thomas B.C."/>
            <person name="Morowitz M.J."/>
            <person name="Banfield J.F."/>
        </authorList>
    </citation>
    <scope>NUCLEOTIDE SEQUENCE [LARGE SCALE GENOMIC DNA]</scope>
    <source>
        <strain evidence="2">S2_003_000_R2_14</strain>
    </source>
</reference>
<dbReference type="AlphaFoldDB" id="A0A2W5SML9"/>
<evidence type="ECO:0008006" key="4">
    <source>
        <dbReference type="Google" id="ProtNLM"/>
    </source>
</evidence>
<keyword evidence="1" id="KW-1133">Transmembrane helix</keyword>
<proteinExistence type="predicted"/>
<sequence>MNEIPPIVFIAPILTIAVAVYMVINKGRAAKNLDAQWTQYRAGELATRLGLQLVKGDPAFNLFIRQANVDVSRGPSDGKPVHVEVLLEGEHDGSETSLRYLYRVEQDTEFTRVVWRIWHDCRMTVRTKQAFPEFEVVSRKAPMGPIAKTKTLVARPTGNAVVDKTYVVMTNEKGMADALGQHLEAFSRFGNSGVHLVGDGEEVSFVMKQDKAPLLANALYYAEDMQRLLVKLAQGIGG</sequence>
<evidence type="ECO:0000313" key="2">
    <source>
        <dbReference type="EMBL" id="PZR03780.1"/>
    </source>
</evidence>
<keyword evidence="1" id="KW-0472">Membrane</keyword>
<keyword evidence="1" id="KW-0812">Transmembrane</keyword>
<accession>A0A2W5SML9</accession>
<evidence type="ECO:0000313" key="3">
    <source>
        <dbReference type="Proteomes" id="UP000249061"/>
    </source>
</evidence>
<gene>
    <name evidence="2" type="ORF">DI536_35470</name>
</gene>